<dbReference type="GO" id="GO:0016787">
    <property type="term" value="F:hydrolase activity"/>
    <property type="evidence" value="ECO:0007669"/>
    <property type="project" value="UniProtKB-KW"/>
</dbReference>
<evidence type="ECO:0000313" key="2">
    <source>
        <dbReference type="EMBL" id="TDC26373.1"/>
    </source>
</evidence>
<dbReference type="InterPro" id="IPR000073">
    <property type="entry name" value="AB_hydrolase_1"/>
</dbReference>
<evidence type="ECO:0000313" key="3">
    <source>
        <dbReference type="Proteomes" id="UP000295075"/>
    </source>
</evidence>
<keyword evidence="3" id="KW-1185">Reference proteome</keyword>
<dbReference type="Proteomes" id="UP000295075">
    <property type="component" value="Unassembled WGS sequence"/>
</dbReference>
<name>A0A4R4PVR8_9ACTN</name>
<proteinExistence type="predicted"/>
<dbReference type="InterPro" id="IPR050228">
    <property type="entry name" value="Carboxylesterase_BioH"/>
</dbReference>
<feature type="domain" description="AB hydrolase-1" evidence="1">
    <location>
        <begin position="17"/>
        <end position="224"/>
    </location>
</feature>
<dbReference type="EMBL" id="SMKA01000110">
    <property type="protein sequence ID" value="TDC26373.1"/>
    <property type="molecule type" value="Genomic_DNA"/>
</dbReference>
<dbReference type="SUPFAM" id="SSF53474">
    <property type="entry name" value="alpha/beta-Hydrolases"/>
    <property type="match status" value="1"/>
</dbReference>
<protein>
    <submittedName>
        <fullName evidence="2">Alpha/beta hydrolase</fullName>
    </submittedName>
</protein>
<dbReference type="PANTHER" id="PTHR43194:SF2">
    <property type="entry name" value="PEROXISOMAL MEMBRANE PROTEIN LPX1"/>
    <property type="match status" value="1"/>
</dbReference>
<dbReference type="AlphaFoldDB" id="A0A4R4PVR8"/>
<accession>A0A4R4PVR8</accession>
<gene>
    <name evidence="2" type="ORF">E1261_22655</name>
</gene>
<dbReference type="RefSeq" id="WP_132409617.1">
    <property type="nucleotide sequence ID" value="NZ_SMKA01000110.1"/>
</dbReference>
<reference evidence="2 3" key="1">
    <citation type="submission" date="2019-03" db="EMBL/GenBank/DDBJ databases">
        <title>Draft genome sequences of novel Actinobacteria.</title>
        <authorList>
            <person name="Sahin N."/>
            <person name="Ay H."/>
            <person name="Saygin H."/>
        </authorList>
    </citation>
    <scope>NUCLEOTIDE SEQUENCE [LARGE SCALE GENOMIC DNA]</scope>
    <source>
        <strain evidence="2 3">JCM 30547</strain>
    </source>
</reference>
<comment type="caution">
    <text evidence="2">The sequence shown here is derived from an EMBL/GenBank/DDBJ whole genome shotgun (WGS) entry which is preliminary data.</text>
</comment>
<dbReference type="Gene3D" id="3.40.50.1820">
    <property type="entry name" value="alpha/beta hydrolase"/>
    <property type="match status" value="1"/>
</dbReference>
<dbReference type="PANTHER" id="PTHR43194">
    <property type="entry name" value="HYDROLASE ALPHA/BETA FOLD FAMILY"/>
    <property type="match status" value="1"/>
</dbReference>
<dbReference type="InterPro" id="IPR029058">
    <property type="entry name" value="AB_hydrolase_fold"/>
</dbReference>
<dbReference type="Pfam" id="PF12697">
    <property type="entry name" value="Abhydrolase_6"/>
    <property type="match status" value="1"/>
</dbReference>
<organism evidence="2 3">
    <name type="scientific">Kribbella albertanoniae</name>
    <dbReference type="NCBI Taxonomy" id="1266829"/>
    <lineage>
        <taxon>Bacteria</taxon>
        <taxon>Bacillati</taxon>
        <taxon>Actinomycetota</taxon>
        <taxon>Actinomycetes</taxon>
        <taxon>Propionibacteriales</taxon>
        <taxon>Kribbellaceae</taxon>
        <taxon>Kribbella</taxon>
    </lineage>
</organism>
<sequence length="233" mass="24813">MDSLRTTTWGEGDRVAVLLHGMMGSAQQFWRLGPALAARGYRAIAVDLPGHGNSPTADADLAEWAAAVTDSVPTNPELALGHSLGGAVLAASQLRPSRAVYVDIPLTAAAGPTRTAAELTAKFTAAQAARTVEALRRTKPAWSDTDREVEAAAARQFDVPTAVALELADNRAVQTPHVPSLVIHADPSRYVSANRAAELRSLGFQVRAIPGADHCPWYSHFDQFLSTLSDWVL</sequence>
<evidence type="ECO:0000259" key="1">
    <source>
        <dbReference type="Pfam" id="PF12697"/>
    </source>
</evidence>
<keyword evidence="2" id="KW-0378">Hydrolase</keyword>
<dbReference type="OrthoDB" id="3827413at2"/>